<dbReference type="GeneID" id="65916642"/>
<gene>
    <name evidence="1" type="ORF">FD22_GL001702</name>
</gene>
<protein>
    <recommendedName>
        <fullName evidence="3">Type II secretion system protein</fullName>
    </recommendedName>
</protein>
<evidence type="ECO:0000313" key="1">
    <source>
        <dbReference type="EMBL" id="KRK15452.1"/>
    </source>
</evidence>
<accession>A0A0R1F0H1</accession>
<sequence>MKRPAFTLLESIVVLSLVVGFALIPVTQFGPIKQQHVEQLFLSHFDQEWRYLQAYALLRGERVQIHVQRQQVVFRIFSGQDWATQKILAMPPGMHADGHAILIDPSGHIGPTTINFKSEYFQRVTSIKPQMGWGTYE</sequence>
<evidence type="ECO:0008006" key="3">
    <source>
        <dbReference type="Google" id="ProtNLM"/>
    </source>
</evidence>
<dbReference type="RefSeq" id="WP_010009444.1">
    <property type="nucleotide sequence ID" value="NZ_AZCN01000048.1"/>
</dbReference>
<dbReference type="PATRIC" id="fig|913848.6.peg.1743"/>
<reference evidence="1 2" key="1">
    <citation type="journal article" date="2015" name="Genome Announc.">
        <title>Expanding the biotechnology potential of lactobacilli through comparative genomics of 213 strains and associated genera.</title>
        <authorList>
            <person name="Sun Z."/>
            <person name="Harris H.M."/>
            <person name="McCann A."/>
            <person name="Guo C."/>
            <person name="Argimon S."/>
            <person name="Zhang W."/>
            <person name="Yang X."/>
            <person name="Jeffery I.B."/>
            <person name="Cooney J.C."/>
            <person name="Kagawa T.F."/>
            <person name="Liu W."/>
            <person name="Song Y."/>
            <person name="Salvetti E."/>
            <person name="Wrobel A."/>
            <person name="Rasinkangas P."/>
            <person name="Parkhill J."/>
            <person name="Rea M.C."/>
            <person name="O'Sullivan O."/>
            <person name="Ritari J."/>
            <person name="Douillard F.P."/>
            <person name="Paul Ross R."/>
            <person name="Yang R."/>
            <person name="Briner A.E."/>
            <person name="Felis G.E."/>
            <person name="de Vos W.M."/>
            <person name="Barrangou R."/>
            <person name="Klaenhammer T.R."/>
            <person name="Caufield P.W."/>
            <person name="Cui Y."/>
            <person name="Zhang H."/>
            <person name="O'Toole P.W."/>
        </authorList>
    </citation>
    <scope>NUCLEOTIDE SEQUENCE [LARGE SCALE GENOMIC DNA]</scope>
    <source>
        <strain evidence="1 2">DSM 20001</strain>
    </source>
</reference>
<comment type="caution">
    <text evidence="1">The sequence shown here is derived from an EMBL/GenBank/DDBJ whole genome shotgun (WGS) entry which is preliminary data.</text>
</comment>
<organism evidence="1 2">
    <name type="scientific">Loigolactobacillus coryniformis subsp. coryniformis KCTC 3167 = DSM 20001</name>
    <dbReference type="NCBI Taxonomy" id="913848"/>
    <lineage>
        <taxon>Bacteria</taxon>
        <taxon>Bacillati</taxon>
        <taxon>Bacillota</taxon>
        <taxon>Bacilli</taxon>
        <taxon>Lactobacillales</taxon>
        <taxon>Lactobacillaceae</taxon>
        <taxon>Loigolactobacillus</taxon>
    </lineage>
</organism>
<evidence type="ECO:0000313" key="2">
    <source>
        <dbReference type="Proteomes" id="UP000051181"/>
    </source>
</evidence>
<dbReference type="EMBL" id="AZCN01000048">
    <property type="protein sequence ID" value="KRK15452.1"/>
    <property type="molecule type" value="Genomic_DNA"/>
</dbReference>
<dbReference type="Proteomes" id="UP000051181">
    <property type="component" value="Unassembled WGS sequence"/>
</dbReference>
<name>A0A0R1F0H1_9LACO</name>
<proteinExistence type="predicted"/>
<dbReference type="AlphaFoldDB" id="A0A0R1F0H1"/>